<sequence>MPTILLLSTSSSLDETVGGGDRTRKDVMQLIVLHVLKRVKQWSGGHEPVALYDFNATGCRCLAEYTTDYAVIRKALYQASLADRSALGPALQVLLDNAVYAFQSRMQTSVIVITDGALQPGWDVMRFSSISFTGNPAADQQLDSLISFIRRVHSSYFVRLSTVCFGAREIECDALRQLVLAGDGQFCFINLPGTSVGPAVDDFCDALYPTYQVGGSIRHQPLFYVPTPKCQGTLLVDDASVFTFTVDPLPSTIAWDRGLSGWDNVVRVHGFLPVDLAVTAAVARHEVISNTDRASAFAFALAERKVSALVKLASCPIVHFGFMKVASSASTPLRIVIDVLSSDASIPWLGERLDLLRFEYPISSQAKPIPLDMPPASYILQHAGREPPSVNHEAILRDFTKVMKLLSGKGGAGSPPSDEIWALCTDLKHRALRFHCPTLLQSLADIVRSKAHGDEGLSEIVTALQSSSTAMR</sequence>
<dbReference type="Gene3D" id="3.40.50.410">
    <property type="entry name" value="von Willebrand factor, type A domain"/>
    <property type="match status" value="1"/>
</dbReference>
<evidence type="ECO:0000313" key="2">
    <source>
        <dbReference type="Proteomes" id="UP000039324"/>
    </source>
</evidence>
<dbReference type="EMBL" id="CDSF01000084">
    <property type="protein sequence ID" value="CEO98381.1"/>
    <property type="molecule type" value="Genomic_DNA"/>
</dbReference>
<dbReference type="SUPFAM" id="SSF53300">
    <property type="entry name" value="vWA-like"/>
    <property type="match status" value="1"/>
</dbReference>
<proteinExistence type="predicted"/>
<evidence type="ECO:0008006" key="3">
    <source>
        <dbReference type="Google" id="ProtNLM"/>
    </source>
</evidence>
<dbReference type="Proteomes" id="UP000039324">
    <property type="component" value="Unassembled WGS sequence"/>
</dbReference>
<organism evidence="1 2">
    <name type="scientific">Plasmodiophora brassicae</name>
    <name type="common">Clubroot disease agent</name>
    <dbReference type="NCBI Taxonomy" id="37360"/>
    <lineage>
        <taxon>Eukaryota</taxon>
        <taxon>Sar</taxon>
        <taxon>Rhizaria</taxon>
        <taxon>Endomyxa</taxon>
        <taxon>Phytomyxea</taxon>
        <taxon>Plasmodiophorida</taxon>
        <taxon>Plasmodiophoridae</taxon>
        <taxon>Plasmodiophora</taxon>
    </lineage>
</organism>
<keyword evidence="2" id="KW-1185">Reference proteome</keyword>
<accession>A0A0G4ITE9</accession>
<dbReference type="InterPro" id="IPR036465">
    <property type="entry name" value="vWFA_dom_sf"/>
</dbReference>
<name>A0A0G4ITE9_PLABS</name>
<reference evidence="1 2" key="1">
    <citation type="submission" date="2015-02" db="EMBL/GenBank/DDBJ databases">
        <authorList>
            <person name="Chooi Y.-H."/>
        </authorList>
    </citation>
    <scope>NUCLEOTIDE SEQUENCE [LARGE SCALE GENOMIC DNA]</scope>
    <source>
        <strain evidence="1">E3</strain>
    </source>
</reference>
<evidence type="ECO:0000313" key="1">
    <source>
        <dbReference type="EMBL" id="CEO98381.1"/>
    </source>
</evidence>
<gene>
    <name evidence="1" type="ORF">PBRA_006494</name>
</gene>
<protein>
    <recommendedName>
        <fullName evidence="3">VWFA domain-containing protein</fullName>
    </recommendedName>
</protein>
<dbReference type="AlphaFoldDB" id="A0A0G4ITE9"/>